<gene>
    <name evidence="2" type="ORF">E3T50_15630</name>
</gene>
<dbReference type="AlphaFoldDB" id="A0A4R9API1"/>
<dbReference type="EMBL" id="SOHL01000030">
    <property type="protein sequence ID" value="TFD66707.1"/>
    <property type="molecule type" value="Genomic_DNA"/>
</dbReference>
<evidence type="ECO:0000256" key="1">
    <source>
        <dbReference type="SAM" id="MobiDB-lite"/>
    </source>
</evidence>
<sequence length="190" mass="21009">MHGHTIEELSDYLDRGRTPADPSIDDSPECEIALRSLERLRRVQLNLLDSDLSRESARDDSWVSSILDNISREAHRGREIPLAHPSPTARLVVTEGAVRGILRETGDRMANIIVGRCVLVGDVEVPGMPVTVQVDVTIFQGENIPMMADRLRQLMFAALQQYTELVVAAIDITVRDLYVEPDAAAAPKGE</sequence>
<dbReference type="Proteomes" id="UP000297983">
    <property type="component" value="Unassembled WGS sequence"/>
</dbReference>
<evidence type="ECO:0000313" key="2">
    <source>
        <dbReference type="EMBL" id="TFD66707.1"/>
    </source>
</evidence>
<feature type="region of interest" description="Disordered" evidence="1">
    <location>
        <begin position="1"/>
        <end position="27"/>
    </location>
</feature>
<organism evidence="2 3">
    <name type="scientific">Cryobacterium gelidum</name>
    <dbReference type="NCBI Taxonomy" id="1259164"/>
    <lineage>
        <taxon>Bacteria</taxon>
        <taxon>Bacillati</taxon>
        <taxon>Actinomycetota</taxon>
        <taxon>Actinomycetes</taxon>
        <taxon>Micrococcales</taxon>
        <taxon>Microbacteriaceae</taxon>
        <taxon>Cryobacterium</taxon>
    </lineage>
</organism>
<keyword evidence="3" id="KW-1185">Reference proteome</keyword>
<evidence type="ECO:0000313" key="3">
    <source>
        <dbReference type="Proteomes" id="UP000297983"/>
    </source>
</evidence>
<proteinExistence type="predicted"/>
<feature type="compositionally biased region" description="Basic and acidic residues" evidence="1">
    <location>
        <begin position="1"/>
        <end position="18"/>
    </location>
</feature>
<comment type="caution">
    <text evidence="2">The sequence shown here is derived from an EMBL/GenBank/DDBJ whole genome shotgun (WGS) entry which is preliminary data.</text>
</comment>
<reference evidence="2 3" key="1">
    <citation type="submission" date="2019-03" db="EMBL/GenBank/DDBJ databases">
        <title>Genomics of glacier-inhabiting Cryobacterium strains.</title>
        <authorList>
            <person name="Liu Q."/>
            <person name="Xin Y.-H."/>
        </authorList>
    </citation>
    <scope>NUCLEOTIDE SEQUENCE [LARGE SCALE GENOMIC DNA]</scope>
    <source>
        <strain evidence="2 3">Hz16</strain>
    </source>
</reference>
<protein>
    <recommendedName>
        <fullName evidence="4">Asp23/Gls24 family envelope stress response protein</fullName>
    </recommendedName>
</protein>
<evidence type="ECO:0008006" key="4">
    <source>
        <dbReference type="Google" id="ProtNLM"/>
    </source>
</evidence>
<accession>A0A4R9API1</accession>
<name>A0A4R9API1_9MICO</name>